<dbReference type="EMBL" id="CP018154">
    <property type="protein sequence ID" value="APG62628.1"/>
    <property type="molecule type" value="Genomic_DNA"/>
</dbReference>
<keyword evidence="4" id="KW-1185">Reference proteome</keyword>
<dbReference type="RefSeq" id="WP_072559278.1">
    <property type="nucleotide sequence ID" value="NZ_CP018154.1"/>
</dbReference>
<evidence type="ECO:0000256" key="1">
    <source>
        <dbReference type="SAM" id="MobiDB-lite"/>
    </source>
</evidence>
<feature type="domain" description="Uracil-DNA glycosylase-like" evidence="2">
    <location>
        <begin position="129"/>
        <end position="273"/>
    </location>
</feature>
<gene>
    <name evidence="3" type="ORF">LPB140_07325</name>
</gene>
<dbReference type="SUPFAM" id="SSF52141">
    <property type="entry name" value="Uracil-DNA glycosylase-like"/>
    <property type="match status" value="1"/>
</dbReference>
<feature type="region of interest" description="Disordered" evidence="1">
    <location>
        <begin position="64"/>
        <end position="97"/>
    </location>
</feature>
<evidence type="ECO:0000313" key="4">
    <source>
        <dbReference type="Proteomes" id="UP000242561"/>
    </source>
</evidence>
<reference evidence="3 4" key="1">
    <citation type="submission" date="2016-11" db="EMBL/GenBank/DDBJ databases">
        <title>Sphingorhabdus sp. LPB0140, isolated from marine environment.</title>
        <authorList>
            <person name="Kim E."/>
            <person name="Yi H."/>
        </authorList>
    </citation>
    <scope>NUCLEOTIDE SEQUENCE [LARGE SCALE GENOMIC DNA]</scope>
    <source>
        <strain evidence="3 4">LPB0140</strain>
    </source>
</reference>
<dbReference type="STRING" id="1913578.LPB140_07325"/>
<dbReference type="Pfam" id="PF03167">
    <property type="entry name" value="UDG"/>
    <property type="match status" value="1"/>
</dbReference>
<dbReference type="Proteomes" id="UP000242561">
    <property type="component" value="Chromosome"/>
</dbReference>
<sequence length="277" mass="31450">MTGKAGQSNDLNHNIAYYLQWWQNMGVAHACNDDVMQWLSEEKNIPIIIDNHQHDIAQQNIARAEQRQNANRPAQNKPAPAMNRSAPTNHHPMQDNSLWPQNMEQFKHNIANNIAMPCDIGTGKKLMPHFTDAAKIMIISDMPTKRDVTEQRFYTGEEGIFLKNMLQSINVRADECNFANLITTSPMTEMIIDSDLPILGQFLLHLIHLQSAPKVIIFGAVAAKALFNAEMINLRGNLQNFNHKDVNKSGIVTLHPRVVLQKTSVKRQLWQDLSLLF</sequence>
<protein>
    <recommendedName>
        <fullName evidence="2">Uracil-DNA glycosylase-like domain-containing protein</fullName>
    </recommendedName>
</protein>
<dbReference type="KEGG" id="sphl:LPB140_07325"/>
<evidence type="ECO:0000313" key="3">
    <source>
        <dbReference type="EMBL" id="APG62628.1"/>
    </source>
</evidence>
<dbReference type="OrthoDB" id="5290748at2"/>
<proteinExistence type="predicted"/>
<dbReference type="InterPro" id="IPR036895">
    <property type="entry name" value="Uracil-DNA_glycosylase-like_sf"/>
</dbReference>
<dbReference type="InterPro" id="IPR005122">
    <property type="entry name" value="Uracil-DNA_glycosylase-like"/>
</dbReference>
<accession>A0A1L3JBX4</accession>
<dbReference type="AlphaFoldDB" id="A0A1L3JBX4"/>
<organism evidence="3 4">
    <name type="scientific">Sphingorhabdus lutea</name>
    <dbReference type="NCBI Taxonomy" id="1913578"/>
    <lineage>
        <taxon>Bacteria</taxon>
        <taxon>Pseudomonadati</taxon>
        <taxon>Pseudomonadota</taxon>
        <taxon>Alphaproteobacteria</taxon>
        <taxon>Sphingomonadales</taxon>
        <taxon>Sphingomonadaceae</taxon>
        <taxon>Sphingorhabdus</taxon>
    </lineage>
</organism>
<evidence type="ECO:0000259" key="2">
    <source>
        <dbReference type="Pfam" id="PF03167"/>
    </source>
</evidence>
<dbReference type="Gene3D" id="3.40.470.10">
    <property type="entry name" value="Uracil-DNA glycosylase-like domain"/>
    <property type="match status" value="1"/>
</dbReference>
<name>A0A1L3JBX4_9SPHN</name>
<feature type="compositionally biased region" description="Polar residues" evidence="1">
    <location>
        <begin position="64"/>
        <end position="74"/>
    </location>
</feature>